<dbReference type="RefSeq" id="WP_345559972.1">
    <property type="nucleotide sequence ID" value="NZ_BAABDQ010000003.1"/>
</dbReference>
<evidence type="ECO:0000313" key="2">
    <source>
        <dbReference type="EMBL" id="GAA3537131.1"/>
    </source>
</evidence>
<keyword evidence="1" id="KW-0472">Membrane</keyword>
<organism evidence="2 3">
    <name type="scientific">Nonomuraea rosea</name>
    <dbReference type="NCBI Taxonomy" id="638574"/>
    <lineage>
        <taxon>Bacteria</taxon>
        <taxon>Bacillati</taxon>
        <taxon>Actinomycetota</taxon>
        <taxon>Actinomycetes</taxon>
        <taxon>Streptosporangiales</taxon>
        <taxon>Streptosporangiaceae</taxon>
        <taxon>Nonomuraea</taxon>
    </lineage>
</organism>
<dbReference type="EMBL" id="BAABDQ010000003">
    <property type="protein sequence ID" value="GAA3537131.1"/>
    <property type="molecule type" value="Genomic_DNA"/>
</dbReference>
<keyword evidence="1" id="KW-1133">Transmembrane helix</keyword>
<feature type="transmembrane region" description="Helical" evidence="1">
    <location>
        <begin position="59"/>
        <end position="80"/>
    </location>
</feature>
<reference evidence="3" key="1">
    <citation type="journal article" date="2019" name="Int. J. Syst. Evol. Microbiol.">
        <title>The Global Catalogue of Microorganisms (GCM) 10K type strain sequencing project: providing services to taxonomists for standard genome sequencing and annotation.</title>
        <authorList>
            <consortium name="The Broad Institute Genomics Platform"/>
            <consortium name="The Broad Institute Genome Sequencing Center for Infectious Disease"/>
            <person name="Wu L."/>
            <person name="Ma J."/>
        </authorList>
    </citation>
    <scope>NUCLEOTIDE SEQUENCE [LARGE SCALE GENOMIC DNA]</scope>
    <source>
        <strain evidence="3">JCM 17326</strain>
    </source>
</reference>
<evidence type="ECO:0000313" key="3">
    <source>
        <dbReference type="Proteomes" id="UP001500630"/>
    </source>
</evidence>
<comment type="caution">
    <text evidence="2">The sequence shown here is derived from an EMBL/GenBank/DDBJ whole genome shotgun (WGS) entry which is preliminary data.</text>
</comment>
<sequence>MPDKTDPNLGGVFISTSQIYQLLLELKYDFKAIDIKIDASTTASNDHEGRIRGLEKWKYAISASLISSLAALALALIKVFTP</sequence>
<protein>
    <submittedName>
        <fullName evidence="2">Uncharacterized protein</fullName>
    </submittedName>
</protein>
<keyword evidence="1" id="KW-0812">Transmembrane</keyword>
<name>A0ABP6VNQ8_9ACTN</name>
<dbReference type="Proteomes" id="UP001500630">
    <property type="component" value="Unassembled WGS sequence"/>
</dbReference>
<evidence type="ECO:0000256" key="1">
    <source>
        <dbReference type="SAM" id="Phobius"/>
    </source>
</evidence>
<proteinExistence type="predicted"/>
<accession>A0ABP6VNQ8</accession>
<gene>
    <name evidence="2" type="ORF">GCM10022419_016190</name>
</gene>
<keyword evidence="3" id="KW-1185">Reference proteome</keyword>